<evidence type="ECO:0008006" key="4">
    <source>
        <dbReference type="Google" id="ProtNLM"/>
    </source>
</evidence>
<evidence type="ECO:0000256" key="1">
    <source>
        <dbReference type="SAM" id="SignalP"/>
    </source>
</evidence>
<evidence type="ECO:0000313" key="3">
    <source>
        <dbReference type="Proteomes" id="UP000800984"/>
    </source>
</evidence>
<organism evidence="2 3">
    <name type="scientific">Flavobacterium difficile</name>
    <dbReference type="NCBI Taxonomy" id="2709659"/>
    <lineage>
        <taxon>Bacteria</taxon>
        <taxon>Pseudomonadati</taxon>
        <taxon>Bacteroidota</taxon>
        <taxon>Flavobacteriia</taxon>
        <taxon>Flavobacteriales</taxon>
        <taxon>Flavobacteriaceae</taxon>
        <taxon>Flavobacterium</taxon>
    </lineage>
</organism>
<protein>
    <recommendedName>
        <fullName evidence="4">Lipoprotein</fullName>
    </recommendedName>
</protein>
<reference evidence="2 3" key="1">
    <citation type="submission" date="2020-02" db="EMBL/GenBank/DDBJ databases">
        <authorList>
            <person name="Chen W.-M."/>
        </authorList>
    </citation>
    <scope>NUCLEOTIDE SEQUENCE [LARGE SCALE GENOMIC DNA]</scope>
    <source>
        <strain evidence="2 3">KDG-16</strain>
    </source>
</reference>
<dbReference type="EMBL" id="JAAJBT010000008">
    <property type="protein sequence ID" value="NHM02828.1"/>
    <property type="molecule type" value="Genomic_DNA"/>
</dbReference>
<sequence length="169" mass="19134">MKKLKTILTILFLTIGQIILACDCDSQGKFLKVAPNTELVALVKVTKYLTFKEIYDVKTPMSMEVEIIEIYKGKETRKTAIVWGDDGNLCRPYLSKFKEGQYYVIAFNGGSDGSKGFAHKNEKTTDYSISICGDYWLNVDIKKQIAIGSVAEKQKEMTLEKLKITLKKK</sequence>
<evidence type="ECO:0000313" key="2">
    <source>
        <dbReference type="EMBL" id="NHM02828.1"/>
    </source>
</evidence>
<proteinExistence type="predicted"/>
<feature type="signal peptide" evidence="1">
    <location>
        <begin position="1"/>
        <end position="21"/>
    </location>
</feature>
<keyword evidence="3" id="KW-1185">Reference proteome</keyword>
<name>A0ABX0I6M3_9FLAO</name>
<accession>A0ABX0I6M3</accession>
<comment type="caution">
    <text evidence="2">The sequence shown here is derived from an EMBL/GenBank/DDBJ whole genome shotgun (WGS) entry which is preliminary data.</text>
</comment>
<dbReference type="Proteomes" id="UP000800984">
    <property type="component" value="Unassembled WGS sequence"/>
</dbReference>
<dbReference type="RefSeq" id="WP_166077965.1">
    <property type="nucleotide sequence ID" value="NZ_JAAJBT010000008.1"/>
</dbReference>
<gene>
    <name evidence="2" type="ORF">G4D72_11995</name>
</gene>
<feature type="chain" id="PRO_5046756952" description="Lipoprotein" evidence="1">
    <location>
        <begin position="22"/>
        <end position="169"/>
    </location>
</feature>
<keyword evidence="1" id="KW-0732">Signal</keyword>
<dbReference type="PROSITE" id="PS51257">
    <property type="entry name" value="PROKAR_LIPOPROTEIN"/>
    <property type="match status" value="1"/>
</dbReference>